<keyword evidence="5" id="KW-1185">Reference proteome</keyword>
<evidence type="ECO:0000313" key="4">
    <source>
        <dbReference type="EMBL" id="RDI59624.1"/>
    </source>
</evidence>
<keyword evidence="1 2" id="KW-0238">DNA-binding</keyword>
<comment type="caution">
    <text evidence="2">Lacks conserved residue(s) required for the propagation of feature annotation.</text>
</comment>
<dbReference type="PANTHER" id="PTHR30055:SF226">
    <property type="entry name" value="HTH-TYPE TRANSCRIPTIONAL REGULATOR PKSA"/>
    <property type="match status" value="1"/>
</dbReference>
<dbReference type="AlphaFoldDB" id="A0A370HRR9"/>
<dbReference type="Gene3D" id="1.10.357.10">
    <property type="entry name" value="Tetracycline Repressor, domain 2"/>
    <property type="match status" value="1"/>
</dbReference>
<name>A0A370HRR9_9NOCA</name>
<feature type="domain" description="HTH tetR-type" evidence="3">
    <location>
        <begin position="3"/>
        <end position="65"/>
    </location>
</feature>
<dbReference type="Proteomes" id="UP000254869">
    <property type="component" value="Unassembled WGS sequence"/>
</dbReference>
<proteinExistence type="predicted"/>
<dbReference type="RefSeq" id="WP_068007958.1">
    <property type="nucleotide sequence ID" value="NZ_QQBC01000018.1"/>
</dbReference>
<dbReference type="Pfam" id="PF00440">
    <property type="entry name" value="TetR_N"/>
    <property type="match status" value="1"/>
</dbReference>
<protein>
    <submittedName>
        <fullName evidence="4">TetR family transcriptional regulator</fullName>
    </submittedName>
</protein>
<dbReference type="EMBL" id="QQBC01000018">
    <property type="protein sequence ID" value="RDI59624.1"/>
    <property type="molecule type" value="Genomic_DNA"/>
</dbReference>
<dbReference type="STRING" id="1210086.GCA_001613105_07404"/>
<dbReference type="PANTHER" id="PTHR30055">
    <property type="entry name" value="HTH-TYPE TRANSCRIPTIONAL REGULATOR RUTR"/>
    <property type="match status" value="1"/>
</dbReference>
<dbReference type="InterPro" id="IPR001647">
    <property type="entry name" value="HTH_TetR"/>
</dbReference>
<dbReference type="InterPro" id="IPR009057">
    <property type="entry name" value="Homeodomain-like_sf"/>
</dbReference>
<reference evidence="4 5" key="1">
    <citation type="submission" date="2018-07" db="EMBL/GenBank/DDBJ databases">
        <title>Genomic Encyclopedia of Type Strains, Phase IV (KMG-IV): sequencing the most valuable type-strain genomes for metagenomic binning, comparative biology and taxonomic classification.</title>
        <authorList>
            <person name="Goeker M."/>
        </authorList>
    </citation>
    <scope>NUCLEOTIDE SEQUENCE [LARGE SCALE GENOMIC DNA]</scope>
    <source>
        <strain evidence="4 5">DSM 44290</strain>
    </source>
</reference>
<dbReference type="GO" id="GO:0003700">
    <property type="term" value="F:DNA-binding transcription factor activity"/>
    <property type="evidence" value="ECO:0007669"/>
    <property type="project" value="TreeGrafter"/>
</dbReference>
<organism evidence="4 5">
    <name type="scientific">Nocardia pseudobrasiliensis</name>
    <dbReference type="NCBI Taxonomy" id="45979"/>
    <lineage>
        <taxon>Bacteria</taxon>
        <taxon>Bacillati</taxon>
        <taxon>Actinomycetota</taxon>
        <taxon>Actinomycetes</taxon>
        <taxon>Mycobacteriales</taxon>
        <taxon>Nocardiaceae</taxon>
        <taxon>Nocardia</taxon>
    </lineage>
</organism>
<dbReference type="SUPFAM" id="SSF46689">
    <property type="entry name" value="Homeodomain-like"/>
    <property type="match status" value="1"/>
</dbReference>
<comment type="caution">
    <text evidence="4">The sequence shown here is derived from an EMBL/GenBank/DDBJ whole genome shotgun (WGS) entry which is preliminary data.</text>
</comment>
<dbReference type="InterPro" id="IPR050109">
    <property type="entry name" value="HTH-type_TetR-like_transc_reg"/>
</dbReference>
<dbReference type="GO" id="GO:0000976">
    <property type="term" value="F:transcription cis-regulatory region binding"/>
    <property type="evidence" value="ECO:0007669"/>
    <property type="project" value="TreeGrafter"/>
</dbReference>
<evidence type="ECO:0000256" key="2">
    <source>
        <dbReference type="PROSITE-ProRule" id="PRU00335"/>
    </source>
</evidence>
<sequence>MTESTRDRLIAAALRLFGEQGFARSTVSQIEREAGLSGGSGAMYRHFQSKDELLMEAVRSRLVDRGVWSALLTPEFSIVEGLNAFAPQGTLADKVTALLSFALTRMDHDRDINRILVRDNSIGPEVLEVFRREEYMVFVSVALRALQEFAGPQGQEQDWEAVAAVLVGSVAHYWLISDTFGGTHPTGVEPQRYLHAVAEMVVALLESTDSPGGEQP</sequence>
<evidence type="ECO:0000256" key="1">
    <source>
        <dbReference type="ARBA" id="ARBA00023125"/>
    </source>
</evidence>
<dbReference type="PROSITE" id="PS50977">
    <property type="entry name" value="HTH_TETR_2"/>
    <property type="match status" value="1"/>
</dbReference>
<gene>
    <name evidence="4" type="ORF">DFR76_11815</name>
</gene>
<evidence type="ECO:0000259" key="3">
    <source>
        <dbReference type="PROSITE" id="PS50977"/>
    </source>
</evidence>
<accession>A0A370HRR9</accession>
<evidence type="ECO:0000313" key="5">
    <source>
        <dbReference type="Proteomes" id="UP000254869"/>
    </source>
</evidence>